<dbReference type="Gene3D" id="3.40.190.10">
    <property type="entry name" value="Periplasmic binding protein-like II"/>
    <property type="match status" value="2"/>
</dbReference>
<proteinExistence type="inferred from homology"/>
<reference evidence="7" key="1">
    <citation type="journal article" date="2019" name="Int. J. Syst. Evol. Microbiol.">
        <title>The Global Catalogue of Microorganisms (GCM) 10K type strain sequencing project: providing services to taxonomists for standard genome sequencing and annotation.</title>
        <authorList>
            <consortium name="The Broad Institute Genomics Platform"/>
            <consortium name="The Broad Institute Genome Sequencing Center for Infectious Disease"/>
            <person name="Wu L."/>
            <person name="Ma J."/>
        </authorList>
    </citation>
    <scope>NUCLEOTIDE SEQUENCE [LARGE SCALE GENOMIC DNA]</scope>
    <source>
        <strain evidence="7">CGMCC 4.1782</strain>
    </source>
</reference>
<dbReference type="PANTHER" id="PTHR30570">
    <property type="entry name" value="PERIPLASMIC PHOSPHATE BINDING COMPONENT OF PHOSPHATE ABC TRANSPORTER"/>
    <property type="match status" value="1"/>
</dbReference>
<comment type="function">
    <text evidence="4">Involved in the system for phosphate transport across the cytoplasmic membrane.</text>
</comment>
<evidence type="ECO:0000259" key="5">
    <source>
        <dbReference type="Pfam" id="PF12849"/>
    </source>
</evidence>
<dbReference type="Pfam" id="PF12849">
    <property type="entry name" value="PBP_like_2"/>
    <property type="match status" value="1"/>
</dbReference>
<keyword evidence="4" id="KW-0592">Phosphate transport</keyword>
<evidence type="ECO:0000256" key="3">
    <source>
        <dbReference type="ARBA" id="ARBA00022729"/>
    </source>
</evidence>
<dbReference type="CDD" id="cd13654">
    <property type="entry name" value="PBP2_phosphate_like_2"/>
    <property type="match status" value="1"/>
</dbReference>
<dbReference type="InterPro" id="IPR050811">
    <property type="entry name" value="Phosphate_ABC_transporter"/>
</dbReference>
<feature type="domain" description="PBP" evidence="5">
    <location>
        <begin position="44"/>
        <end position="299"/>
    </location>
</feature>
<keyword evidence="3 4" id="KW-0732">Signal</keyword>
<feature type="chain" id="PRO_5045000052" description="Phosphate-binding protein" evidence="4">
    <location>
        <begin position="26"/>
        <end position="335"/>
    </location>
</feature>
<dbReference type="InterPro" id="IPR024370">
    <property type="entry name" value="PBP_domain"/>
</dbReference>
<gene>
    <name evidence="6" type="ORF">ACFSKP_08655</name>
</gene>
<protein>
    <recommendedName>
        <fullName evidence="4">Phosphate-binding protein</fullName>
    </recommendedName>
</protein>
<accession>A0ABW5CWF0</accession>
<sequence length="335" mass="36381">MSNVRLTYTKLNFAILLGGSLLLGACGGNNKTEEGTNGTVSENLTGSIQIDGSSTVYPITEAVAEEFRAEAPDVKVTVGVSGSGGGFKKFSRGEIDLANASRSIKPEEADAAKENNISFVELSVAFDGLTVVVHPENNWVKEITVAELKKIWEPAAQGKIKKWNQIRPEWPDKEIHLYGAGVESGTYDYFTEAIVGKSHSSRGDYTASEDDNVLVQGVSTDPLALGFFGYAYYEENQSKLKAVPVDDQNDANGKGAILPSMETVKDGSYAPLSRPLFIYVNSKATARPEVVEFVNFYLDNAATLSQEVGYIPMPEEQYKEQKAKFQQFASGSAKK</sequence>
<feature type="signal peptide" evidence="4">
    <location>
        <begin position="1"/>
        <end position="25"/>
    </location>
</feature>
<dbReference type="PANTHER" id="PTHR30570:SF1">
    <property type="entry name" value="PHOSPHATE-BINDING PROTEIN PSTS"/>
    <property type="match status" value="1"/>
</dbReference>
<evidence type="ECO:0000313" key="6">
    <source>
        <dbReference type="EMBL" id="MFD2246323.1"/>
    </source>
</evidence>
<name>A0ABW5CWF0_9BACT</name>
<dbReference type="RefSeq" id="WP_250428024.1">
    <property type="nucleotide sequence ID" value="NZ_JALPRR010000001.1"/>
</dbReference>
<evidence type="ECO:0000256" key="2">
    <source>
        <dbReference type="ARBA" id="ARBA00022448"/>
    </source>
</evidence>
<comment type="similarity">
    <text evidence="1 4">Belongs to the PstS family.</text>
</comment>
<dbReference type="Proteomes" id="UP001597374">
    <property type="component" value="Unassembled WGS sequence"/>
</dbReference>
<keyword evidence="2 4" id="KW-0813">Transport</keyword>
<dbReference type="PROSITE" id="PS51257">
    <property type="entry name" value="PROKAR_LIPOPROTEIN"/>
    <property type="match status" value="1"/>
</dbReference>
<dbReference type="NCBIfam" id="TIGR02136">
    <property type="entry name" value="ptsS_2"/>
    <property type="match status" value="1"/>
</dbReference>
<organism evidence="6 7">
    <name type="scientific">Pontibacter ruber</name>
    <dbReference type="NCBI Taxonomy" id="1343895"/>
    <lineage>
        <taxon>Bacteria</taxon>
        <taxon>Pseudomonadati</taxon>
        <taxon>Bacteroidota</taxon>
        <taxon>Cytophagia</taxon>
        <taxon>Cytophagales</taxon>
        <taxon>Hymenobacteraceae</taxon>
        <taxon>Pontibacter</taxon>
    </lineage>
</organism>
<dbReference type="SUPFAM" id="SSF53850">
    <property type="entry name" value="Periplasmic binding protein-like II"/>
    <property type="match status" value="1"/>
</dbReference>
<keyword evidence="7" id="KW-1185">Reference proteome</keyword>
<evidence type="ECO:0000313" key="7">
    <source>
        <dbReference type="Proteomes" id="UP001597374"/>
    </source>
</evidence>
<evidence type="ECO:0000256" key="1">
    <source>
        <dbReference type="ARBA" id="ARBA00008725"/>
    </source>
</evidence>
<dbReference type="EMBL" id="JBHUIM010000001">
    <property type="protein sequence ID" value="MFD2246323.1"/>
    <property type="molecule type" value="Genomic_DNA"/>
</dbReference>
<comment type="caution">
    <text evidence="6">The sequence shown here is derived from an EMBL/GenBank/DDBJ whole genome shotgun (WGS) entry which is preliminary data.</text>
</comment>
<evidence type="ECO:0000256" key="4">
    <source>
        <dbReference type="RuleBase" id="RU367119"/>
    </source>
</evidence>
<dbReference type="InterPro" id="IPR011862">
    <property type="entry name" value="Phos-bd"/>
</dbReference>